<dbReference type="OrthoDB" id="5352400at2759"/>
<organism evidence="2 3">
    <name type="scientific">Trichodelitschia bisporula</name>
    <dbReference type="NCBI Taxonomy" id="703511"/>
    <lineage>
        <taxon>Eukaryota</taxon>
        <taxon>Fungi</taxon>
        <taxon>Dikarya</taxon>
        <taxon>Ascomycota</taxon>
        <taxon>Pezizomycotina</taxon>
        <taxon>Dothideomycetes</taxon>
        <taxon>Dothideomycetes incertae sedis</taxon>
        <taxon>Phaeotrichales</taxon>
        <taxon>Phaeotrichaceae</taxon>
        <taxon>Trichodelitschia</taxon>
    </lineage>
</organism>
<feature type="transmembrane region" description="Helical" evidence="1">
    <location>
        <begin position="75"/>
        <end position="98"/>
    </location>
</feature>
<feature type="transmembrane region" description="Helical" evidence="1">
    <location>
        <begin position="12"/>
        <end position="36"/>
    </location>
</feature>
<keyword evidence="1" id="KW-0812">Transmembrane</keyword>
<evidence type="ECO:0000256" key="1">
    <source>
        <dbReference type="SAM" id="Phobius"/>
    </source>
</evidence>
<keyword evidence="1" id="KW-0472">Membrane</keyword>
<evidence type="ECO:0000313" key="2">
    <source>
        <dbReference type="EMBL" id="KAF2399364.1"/>
    </source>
</evidence>
<reference evidence="2" key="1">
    <citation type="journal article" date="2020" name="Stud. Mycol.">
        <title>101 Dothideomycetes genomes: a test case for predicting lifestyles and emergence of pathogens.</title>
        <authorList>
            <person name="Haridas S."/>
            <person name="Albert R."/>
            <person name="Binder M."/>
            <person name="Bloem J."/>
            <person name="Labutti K."/>
            <person name="Salamov A."/>
            <person name="Andreopoulos B."/>
            <person name="Baker S."/>
            <person name="Barry K."/>
            <person name="Bills G."/>
            <person name="Bluhm B."/>
            <person name="Cannon C."/>
            <person name="Castanera R."/>
            <person name="Culley D."/>
            <person name="Daum C."/>
            <person name="Ezra D."/>
            <person name="Gonzalez J."/>
            <person name="Henrissat B."/>
            <person name="Kuo A."/>
            <person name="Liang C."/>
            <person name="Lipzen A."/>
            <person name="Lutzoni F."/>
            <person name="Magnuson J."/>
            <person name="Mondo S."/>
            <person name="Nolan M."/>
            <person name="Ohm R."/>
            <person name="Pangilinan J."/>
            <person name="Park H.-J."/>
            <person name="Ramirez L."/>
            <person name="Alfaro M."/>
            <person name="Sun H."/>
            <person name="Tritt A."/>
            <person name="Yoshinaga Y."/>
            <person name="Zwiers L.-H."/>
            <person name="Turgeon B."/>
            <person name="Goodwin S."/>
            <person name="Spatafora J."/>
            <person name="Crous P."/>
            <person name="Grigoriev I."/>
        </authorList>
    </citation>
    <scope>NUCLEOTIDE SEQUENCE</scope>
    <source>
        <strain evidence="2">CBS 262.69</strain>
    </source>
</reference>
<feature type="transmembrane region" description="Helical" evidence="1">
    <location>
        <begin position="107"/>
        <end position="126"/>
    </location>
</feature>
<keyword evidence="1" id="KW-1133">Transmembrane helix</keyword>
<dbReference type="AlphaFoldDB" id="A0A6G1HTW6"/>
<gene>
    <name evidence="2" type="ORF">EJ06DRAFT_557217</name>
</gene>
<accession>A0A6G1HTW6</accession>
<protein>
    <submittedName>
        <fullName evidence="2">Uncharacterized protein</fullName>
    </submittedName>
</protein>
<name>A0A6G1HTW6_9PEZI</name>
<feature type="transmembrane region" description="Helical" evidence="1">
    <location>
        <begin position="170"/>
        <end position="190"/>
    </location>
</feature>
<dbReference type="EMBL" id="ML996697">
    <property type="protein sequence ID" value="KAF2399364.1"/>
    <property type="molecule type" value="Genomic_DNA"/>
</dbReference>
<dbReference type="Proteomes" id="UP000799640">
    <property type="component" value="Unassembled WGS sequence"/>
</dbReference>
<evidence type="ECO:0000313" key="3">
    <source>
        <dbReference type="Proteomes" id="UP000799640"/>
    </source>
</evidence>
<keyword evidence="3" id="KW-1185">Reference proteome</keyword>
<sequence>MFRFGLLRWRFPKAIIVLTVLELPLTVAALALFGIADPDTYRTKLWRDGALHGWNSDPSTPLYAAANYQPVKIPLVWSSFVTKFNLTISVLSVFLWLVKCVTVPLRVFYPALSVLVNGVLCAVYAFSLRAQTAPDTIDPAHQNTGPPWYITRSCSLASPDNVGYCKQAKAAFYVTVFMVALFATNILFAIHSMLFAPARRLDDDEESVHGKAAQAGYGELTSPQQWEMLRVPPTPGTAGGMKSPITPRTRAFNALAGDASGQPAWNGRG</sequence>
<proteinExistence type="predicted"/>